<keyword evidence="2" id="KW-1185">Reference proteome</keyword>
<gene>
    <name evidence="1" type="ORF">SAMN04487990_102122</name>
</gene>
<evidence type="ECO:0000313" key="2">
    <source>
        <dbReference type="Proteomes" id="UP000198846"/>
    </source>
</evidence>
<evidence type="ECO:0000313" key="1">
    <source>
        <dbReference type="EMBL" id="SDZ79918.1"/>
    </source>
</evidence>
<dbReference type="EMBL" id="FNQK01000002">
    <property type="protein sequence ID" value="SDZ79918.1"/>
    <property type="molecule type" value="Genomic_DNA"/>
</dbReference>
<dbReference type="PROSITE" id="PS51257">
    <property type="entry name" value="PROKAR_LIPOPROTEIN"/>
    <property type="match status" value="1"/>
</dbReference>
<protein>
    <submittedName>
        <fullName evidence="1">Uncharacterized protein</fullName>
    </submittedName>
</protein>
<proteinExistence type="predicted"/>
<dbReference type="RefSeq" id="WP_092131647.1">
    <property type="nucleotide sequence ID" value="NZ_FNQK01000002.1"/>
</dbReference>
<organism evidence="1 2">
    <name type="scientific">Bizionia paragorgiae</name>
    <dbReference type="NCBI Taxonomy" id="283786"/>
    <lineage>
        <taxon>Bacteria</taxon>
        <taxon>Pseudomonadati</taxon>
        <taxon>Bacteroidota</taxon>
        <taxon>Flavobacteriia</taxon>
        <taxon>Flavobacteriales</taxon>
        <taxon>Flavobacteriaceae</taxon>
        <taxon>Bizionia</taxon>
    </lineage>
</organism>
<reference evidence="1 2" key="1">
    <citation type="submission" date="2016-10" db="EMBL/GenBank/DDBJ databases">
        <authorList>
            <person name="de Groot N.N."/>
        </authorList>
    </citation>
    <scope>NUCLEOTIDE SEQUENCE [LARGE SCALE GENOMIC DNA]</scope>
    <source>
        <strain evidence="1 2">DSM 23842</strain>
    </source>
</reference>
<dbReference type="Proteomes" id="UP000198846">
    <property type="component" value="Unassembled WGS sequence"/>
</dbReference>
<sequence>MKTIYLPILAVFFASCLSKDTRLIRNENTYYFYFDSKFPNNSMKKYYSWKNGPIKYMYKLDTENIIFTPKDRENRNNPIRVKMLANDTMKLNVKHIKWLNSFNNIQRDSIFLKKSNKKYYIIEKDTLDNQLYLIDVVFTQEID</sequence>
<dbReference type="AlphaFoldDB" id="A0A1H3W0S7"/>
<name>A0A1H3W0S7_BIZPA</name>
<dbReference type="OrthoDB" id="9863006at2"/>
<accession>A0A1H3W0S7</accession>
<dbReference type="STRING" id="283786.SAMN04487990_102122"/>